<protein>
    <submittedName>
        <fullName evidence="1">Uncharacterized protein</fullName>
    </submittedName>
</protein>
<dbReference type="Proteomes" id="UP001486626">
    <property type="component" value="Unassembled WGS sequence"/>
</dbReference>
<sequence length="69" mass="7838">MNDTTAQMLTRITEVVAVRKEEDVNARLKEGWRLLSVEQVPMRDGGDTWVETKYVLGFPNQEALSVSLD</sequence>
<comment type="caution">
    <text evidence="1">The sequence shown here is derived from an EMBL/GenBank/DDBJ whole genome shotgun (WGS) entry which is preliminary data.</text>
</comment>
<dbReference type="EMBL" id="JAQJCQ010000021">
    <property type="protein sequence ID" value="MEL4893530.1"/>
    <property type="molecule type" value="Genomic_DNA"/>
</dbReference>
<gene>
    <name evidence="1" type="ORF">PIQ37_19080</name>
</gene>
<accession>A0ABU9LH47</accession>
<evidence type="ECO:0000313" key="2">
    <source>
        <dbReference type="Proteomes" id="UP001486626"/>
    </source>
</evidence>
<evidence type="ECO:0000313" key="1">
    <source>
        <dbReference type="EMBL" id="MEL4893530.1"/>
    </source>
</evidence>
<proteinExistence type="predicted"/>
<organism evidence="1 2">
    <name type="scientific">Xanthomonas protegens</name>
    <dbReference type="NCBI Taxonomy" id="3380705"/>
    <lineage>
        <taxon>Bacteria</taxon>
        <taxon>Pseudomonadati</taxon>
        <taxon>Pseudomonadota</taxon>
        <taxon>Gammaproteobacteria</taxon>
        <taxon>Lysobacterales</taxon>
        <taxon>Lysobacteraceae</taxon>
        <taxon>Xanthomonas</taxon>
    </lineage>
</organism>
<keyword evidence="2" id="KW-1185">Reference proteome</keyword>
<name>A0ABU9LH47_9XANT</name>
<dbReference type="RefSeq" id="WP_342074672.1">
    <property type="nucleotide sequence ID" value="NZ_JAQJCQ010000021.1"/>
</dbReference>
<reference evidence="1 2" key="1">
    <citation type="journal article" date="2024" name="FEMS Microbiol. Lett.">
        <title>Xanthomonas protegens sp. nov., a novel rice seed-associated bacterium, provides in vivo protection against X. oryzae pv. oryzae, the bacterial leaf blight pathogen.</title>
        <authorList>
            <person name="Rana R."/>
            <person name="Sharma A."/>
            <person name="Madhavan V.N."/>
            <person name="Korpole S."/>
            <person name="Sonti R.V."/>
            <person name="Patel H.K."/>
            <person name="Patil P.B."/>
        </authorList>
    </citation>
    <scope>NUCLEOTIDE SEQUENCE [LARGE SCALE GENOMIC DNA]</scope>
    <source>
        <strain evidence="1 2">PPL118</strain>
    </source>
</reference>